<dbReference type="AlphaFoldDB" id="B3V6K0"/>
<dbReference type="GO" id="GO:0010411">
    <property type="term" value="P:xyloglucan metabolic process"/>
    <property type="evidence" value="ECO:0007669"/>
    <property type="project" value="TreeGrafter"/>
</dbReference>
<evidence type="ECO:0000313" key="2">
    <source>
        <dbReference type="EMBL" id="ACF09924.1"/>
    </source>
</evidence>
<dbReference type="InterPro" id="IPR028203">
    <property type="entry name" value="PSII_CF48-like_dom"/>
</dbReference>
<evidence type="ECO:0000259" key="1">
    <source>
        <dbReference type="Pfam" id="PF14870"/>
    </source>
</evidence>
<feature type="domain" description="Photosynthesis system II assembly factor Ycf48/Hcf136-like" evidence="1">
    <location>
        <begin position="328"/>
        <end position="388"/>
    </location>
</feature>
<sequence length="404" mass="44486">MPAKINPPGAIPRNFGETPEIICRRIDCGQDPLSIPQKFLLSDPFVRQVMLCYAFWRKGGVMSNESYVFAGLGGETAPDREVHTGLYRIAEGSEKWEALSNGLPEAPEIRALTVHPRLPNVIFAGTQNGPYRSDDHGAHWGKVGVPDRGLPVWSFLFHPRDPDVMFVGYENCEIYRSEDTGKTWEPLPVSVRFPDITTAPGANPVKRVLMMAASETEPDLLYAAIEVGGIIRSTDGGASWENLSEGQYVSDDTVDMHGILASRWRPGTVYSIGRAGMFVSPDAGDHWKHVPLEPLNAKGMIYCRDIREVPGNSRKIWVSAGADFQSDTGVLLYSRDGGDSWERVDMGLKPGATMFKLACDERHPNRISCATNGGEIFSSKDAGENWHSLPALPEGRLIYALART</sequence>
<dbReference type="SUPFAM" id="SSF110296">
    <property type="entry name" value="Oligoxyloglucan reducing end-specific cellobiohydrolase"/>
    <property type="match status" value="1"/>
</dbReference>
<protein>
    <submittedName>
        <fullName evidence="2">Glycosyl hydrolase BNR repeat</fullName>
    </submittedName>
</protein>
<dbReference type="GO" id="GO:0016787">
    <property type="term" value="F:hydrolase activity"/>
    <property type="evidence" value="ECO:0007669"/>
    <property type="project" value="UniProtKB-KW"/>
</dbReference>
<proteinExistence type="predicted"/>
<reference evidence="2" key="2">
    <citation type="submission" date="2008-08" db="EMBL/GenBank/DDBJ databases">
        <authorList>
            <person name="Martin-Cuadrado A.-B."/>
            <person name="Rodriguez-Valera F."/>
            <person name="Moreira D."/>
            <person name="Alba J.-C."/>
            <person name="Ivars-Martinez E."/>
            <person name="Henn M.R."/>
            <person name="Talla E."/>
            <person name="Lopez-Garcia P."/>
        </authorList>
    </citation>
    <scope>NUCLEOTIDE SEQUENCE</scope>
</reference>
<dbReference type="InterPro" id="IPR015943">
    <property type="entry name" value="WD40/YVTN_repeat-like_dom_sf"/>
</dbReference>
<organism evidence="2">
    <name type="scientific">uncultured marine group III euryarchaeote KM3-28-E8</name>
    <dbReference type="NCBI Taxonomy" id="526676"/>
    <lineage>
        <taxon>Archaea</taxon>
        <taxon>Methanobacteriati</taxon>
        <taxon>Thermoplasmatota</taxon>
        <taxon>Thermoplasmata</taxon>
        <taxon>Candidatus Thermoprofundales</taxon>
        <taxon>environmental samples</taxon>
    </lineage>
</organism>
<dbReference type="EMBL" id="EU686636">
    <property type="protein sequence ID" value="ACF09924.1"/>
    <property type="molecule type" value="Genomic_DNA"/>
</dbReference>
<dbReference type="PANTHER" id="PTHR43739">
    <property type="entry name" value="XYLOGLUCANASE (EUROFUNG)"/>
    <property type="match status" value="1"/>
</dbReference>
<keyword evidence="2" id="KW-0378">Hydrolase</keyword>
<dbReference type="CDD" id="cd15482">
    <property type="entry name" value="Sialidase_non-viral"/>
    <property type="match status" value="1"/>
</dbReference>
<reference evidence="2" key="1">
    <citation type="journal article" date="2008" name="ISME J.">
        <title>Hindsight in the relative abundance, metabolic potential and genome dynamics of uncultivated marine archaea from comparative metagenomic analyses of bathypelagic plankton of different oceanic regions.</title>
        <authorList>
            <person name="Martin-Cuadrado A.B."/>
            <person name="Rodriguez-Valera F."/>
            <person name="Moreira D."/>
            <person name="Alba J.C."/>
            <person name="Ivars-Martinez E."/>
            <person name="Henn M.R."/>
            <person name="Talla E."/>
            <person name="Lopez-Garcia P."/>
        </authorList>
    </citation>
    <scope>NUCLEOTIDE SEQUENCE</scope>
</reference>
<dbReference type="Gene3D" id="2.130.10.10">
    <property type="entry name" value="YVTN repeat-like/Quinoprotein amine dehydrogenase"/>
    <property type="match status" value="1"/>
</dbReference>
<dbReference type="Pfam" id="PF14870">
    <property type="entry name" value="PSII_BNR"/>
    <property type="match status" value="1"/>
</dbReference>
<accession>B3V6K0</accession>
<name>B3V6K0_9ARCH</name>
<dbReference type="PANTHER" id="PTHR43739:SF5">
    <property type="entry name" value="EXO-ALPHA-SIALIDASE"/>
    <property type="match status" value="1"/>
</dbReference>
<dbReference type="InterPro" id="IPR052025">
    <property type="entry name" value="Xyloglucanase_GH74"/>
</dbReference>